<protein>
    <recommendedName>
        <fullName evidence="5">MT-A70-domain-containing protein</fullName>
    </recommendedName>
</protein>
<dbReference type="GeneID" id="19401823"/>
<evidence type="ECO:0000313" key="4">
    <source>
        <dbReference type="Proteomes" id="UP000016935"/>
    </source>
</evidence>
<accession>R0JWB9</accession>
<reference evidence="3 4" key="1">
    <citation type="journal article" date="2012" name="PLoS Pathog.">
        <title>Diverse lifestyles and strategies of plant pathogenesis encoded in the genomes of eighteen Dothideomycetes fungi.</title>
        <authorList>
            <person name="Ohm R.A."/>
            <person name="Feau N."/>
            <person name="Henrissat B."/>
            <person name="Schoch C.L."/>
            <person name="Horwitz B.A."/>
            <person name="Barry K.W."/>
            <person name="Condon B.J."/>
            <person name="Copeland A.C."/>
            <person name="Dhillon B."/>
            <person name="Glaser F."/>
            <person name="Hesse C.N."/>
            <person name="Kosti I."/>
            <person name="LaButti K."/>
            <person name="Lindquist E.A."/>
            <person name="Lucas S."/>
            <person name="Salamov A.A."/>
            <person name="Bradshaw R.E."/>
            <person name="Ciuffetti L."/>
            <person name="Hamelin R.C."/>
            <person name="Kema G.H.J."/>
            <person name="Lawrence C."/>
            <person name="Scott J.A."/>
            <person name="Spatafora J.W."/>
            <person name="Turgeon B.G."/>
            <person name="de Wit P.J.G.M."/>
            <person name="Zhong S."/>
            <person name="Goodwin S.B."/>
            <person name="Grigoriev I.V."/>
        </authorList>
    </citation>
    <scope>NUCLEOTIDE SEQUENCE [LARGE SCALE GENOMIC DNA]</scope>
    <source>
        <strain evidence="4">28A</strain>
    </source>
</reference>
<dbReference type="OrthoDB" id="61116at2759"/>
<evidence type="ECO:0000256" key="2">
    <source>
        <dbReference type="SAM" id="MobiDB-lite"/>
    </source>
</evidence>
<dbReference type="Proteomes" id="UP000016935">
    <property type="component" value="Unassembled WGS sequence"/>
</dbReference>
<feature type="region of interest" description="Disordered" evidence="2">
    <location>
        <begin position="212"/>
        <end position="249"/>
    </location>
</feature>
<keyword evidence="4" id="KW-1185">Reference proteome</keyword>
<dbReference type="PROSITE" id="PS51143">
    <property type="entry name" value="MT_A70"/>
    <property type="match status" value="1"/>
</dbReference>
<dbReference type="PANTHER" id="PTHR12829:SF4">
    <property type="entry name" value="N(6)-ADENINE-SPECIFIC METHYLTRANSFERASE METTL4"/>
    <property type="match status" value="1"/>
</dbReference>
<dbReference type="InterPro" id="IPR007757">
    <property type="entry name" value="MT-A70-like"/>
</dbReference>
<sequence length="505" mass="56338">MAAPSPILYQNADADITLMDIAASIVAAQGDRSDTLLSTRPLEAPIKLNHASHARPKPPRAGPAAARSHGISRSQQKTSTSPVGPREDAMDPSRHKLPSRDLDDRQYKALVQHALAQIRPHVSGPWCMPRKLMTQPPRCGQEETADLHGRPTEKELESSMREWASWNQARGDDTAFHLQQMMASLGVGAASGAAEAAAVTHGWLVSYRHAHETHDDDDDDDNNNNNNNNSTPGSSTQDTQTEPWTCAFHNPHNHSLRADIVQNTRPRQDYRFTIPPRATLFLSDSTASDAFRRSFRQLTDEHALPRHFDLVLLDPPWPNRSAKRKGAYEQVGGMPYLRKMLLSMDIDTYLEQNALVGVWITNKASLRDHVLGPGGLFETWNVGLMEEWIWVKTTTKGEPMLDIDSAMRKPYEILLLGRAAPNSWTSMVHAPTVKTRVIAAVPDIHSRKPCLKALLEPYLVDATDYSALEVFSRYLVSGWTSWGNEVLKYNWEGYWEPGPSAGPEC</sequence>
<evidence type="ECO:0000256" key="1">
    <source>
        <dbReference type="PROSITE-ProRule" id="PRU00489"/>
    </source>
</evidence>
<evidence type="ECO:0008006" key="5">
    <source>
        <dbReference type="Google" id="ProtNLM"/>
    </source>
</evidence>
<dbReference type="RefSeq" id="XP_008030194.1">
    <property type="nucleotide sequence ID" value="XM_008032003.1"/>
</dbReference>
<feature type="region of interest" description="Disordered" evidence="2">
    <location>
        <begin position="32"/>
        <end position="101"/>
    </location>
</feature>
<feature type="compositionally biased region" description="Basic and acidic residues" evidence="2">
    <location>
        <begin position="85"/>
        <end position="101"/>
    </location>
</feature>
<feature type="compositionally biased region" description="Basic and acidic residues" evidence="2">
    <location>
        <begin position="145"/>
        <end position="154"/>
    </location>
</feature>
<dbReference type="EMBL" id="KB908855">
    <property type="protein sequence ID" value="EOA81794.1"/>
    <property type="molecule type" value="Genomic_DNA"/>
</dbReference>
<reference evidence="3 4" key="2">
    <citation type="journal article" date="2013" name="PLoS Genet.">
        <title>Comparative genome structure, secondary metabolite, and effector coding capacity across Cochliobolus pathogens.</title>
        <authorList>
            <person name="Condon B.J."/>
            <person name="Leng Y."/>
            <person name="Wu D."/>
            <person name="Bushley K.E."/>
            <person name="Ohm R.A."/>
            <person name="Otillar R."/>
            <person name="Martin J."/>
            <person name="Schackwitz W."/>
            <person name="Grimwood J."/>
            <person name="MohdZainudin N."/>
            <person name="Xue C."/>
            <person name="Wang R."/>
            <person name="Manning V.A."/>
            <person name="Dhillon B."/>
            <person name="Tu Z.J."/>
            <person name="Steffenson B.J."/>
            <person name="Salamov A."/>
            <person name="Sun H."/>
            <person name="Lowry S."/>
            <person name="LaButti K."/>
            <person name="Han J."/>
            <person name="Copeland A."/>
            <person name="Lindquist E."/>
            <person name="Barry K."/>
            <person name="Schmutz J."/>
            <person name="Baker S.E."/>
            <person name="Ciuffetti L.M."/>
            <person name="Grigoriev I.V."/>
            <person name="Zhong S."/>
            <person name="Turgeon B.G."/>
        </authorList>
    </citation>
    <scope>NUCLEOTIDE SEQUENCE [LARGE SCALE GENOMIC DNA]</scope>
    <source>
        <strain evidence="4">28A</strain>
    </source>
</reference>
<dbReference type="GO" id="GO:0005634">
    <property type="term" value="C:nucleus"/>
    <property type="evidence" value="ECO:0007669"/>
    <property type="project" value="TreeGrafter"/>
</dbReference>
<proteinExistence type="inferred from homology"/>
<name>R0JWB9_EXST2</name>
<dbReference type="Pfam" id="PF05063">
    <property type="entry name" value="MT-A70"/>
    <property type="match status" value="1"/>
</dbReference>
<gene>
    <name evidence="3" type="ORF">SETTUDRAFT_181133</name>
</gene>
<dbReference type="SMR" id="R0JWB9"/>
<feature type="compositionally biased region" description="Polar residues" evidence="2">
    <location>
        <begin position="71"/>
        <end position="82"/>
    </location>
</feature>
<evidence type="ECO:0000313" key="3">
    <source>
        <dbReference type="EMBL" id="EOA81794.1"/>
    </source>
</evidence>
<organism evidence="3 4">
    <name type="scientific">Exserohilum turcicum (strain 28A)</name>
    <name type="common">Northern leaf blight fungus</name>
    <name type="synonym">Setosphaeria turcica</name>
    <dbReference type="NCBI Taxonomy" id="671987"/>
    <lineage>
        <taxon>Eukaryota</taxon>
        <taxon>Fungi</taxon>
        <taxon>Dikarya</taxon>
        <taxon>Ascomycota</taxon>
        <taxon>Pezizomycotina</taxon>
        <taxon>Dothideomycetes</taxon>
        <taxon>Pleosporomycetidae</taxon>
        <taxon>Pleosporales</taxon>
        <taxon>Pleosporineae</taxon>
        <taxon>Pleosporaceae</taxon>
        <taxon>Exserohilum</taxon>
    </lineage>
</organism>
<comment type="similarity">
    <text evidence="1">Belongs to the MT-A70-like family.</text>
</comment>
<feature type="region of interest" description="Disordered" evidence="2">
    <location>
        <begin position="135"/>
        <end position="154"/>
    </location>
</feature>
<dbReference type="GO" id="GO:0008168">
    <property type="term" value="F:methyltransferase activity"/>
    <property type="evidence" value="ECO:0007669"/>
    <property type="project" value="TreeGrafter"/>
</dbReference>
<dbReference type="AlphaFoldDB" id="R0JWB9"/>
<feature type="compositionally biased region" description="Polar residues" evidence="2">
    <location>
        <begin position="230"/>
        <end position="243"/>
    </location>
</feature>
<dbReference type="HOGENOM" id="CLU_027091_4_1_1"/>
<dbReference type="eggNOG" id="KOG2356">
    <property type="taxonomic scope" value="Eukaryota"/>
</dbReference>
<dbReference type="PANTHER" id="PTHR12829">
    <property type="entry name" value="N6-ADENOSINE-METHYLTRANSFERASE"/>
    <property type="match status" value="1"/>
</dbReference>